<feature type="non-terminal residue" evidence="1">
    <location>
        <position position="1"/>
    </location>
</feature>
<proteinExistence type="predicted"/>
<protein>
    <submittedName>
        <fullName evidence="1">Uncharacterized protein</fullName>
    </submittedName>
</protein>
<dbReference type="AlphaFoldDB" id="X6N142"/>
<dbReference type="EMBL" id="ASPP01013463">
    <property type="protein sequence ID" value="ETO19633.1"/>
    <property type="molecule type" value="Genomic_DNA"/>
</dbReference>
<reference evidence="1 2" key="1">
    <citation type="journal article" date="2013" name="Curr. Biol.">
        <title>The Genome of the Foraminiferan Reticulomyxa filosa.</title>
        <authorList>
            <person name="Glockner G."/>
            <person name="Hulsmann N."/>
            <person name="Schleicher M."/>
            <person name="Noegel A.A."/>
            <person name="Eichinger L."/>
            <person name="Gallinger C."/>
            <person name="Pawlowski J."/>
            <person name="Sierra R."/>
            <person name="Euteneuer U."/>
            <person name="Pillet L."/>
            <person name="Moustafa A."/>
            <person name="Platzer M."/>
            <person name="Groth M."/>
            <person name="Szafranski K."/>
            <person name="Schliwa M."/>
        </authorList>
    </citation>
    <scope>NUCLEOTIDE SEQUENCE [LARGE SCALE GENOMIC DNA]</scope>
</reference>
<evidence type="ECO:0000313" key="2">
    <source>
        <dbReference type="Proteomes" id="UP000023152"/>
    </source>
</evidence>
<evidence type="ECO:0000313" key="1">
    <source>
        <dbReference type="EMBL" id="ETO19633.1"/>
    </source>
</evidence>
<name>X6N142_RETFI</name>
<accession>X6N142</accession>
<comment type="caution">
    <text evidence="1">The sequence shown here is derived from an EMBL/GenBank/DDBJ whole genome shotgun (WGS) entry which is preliminary data.</text>
</comment>
<sequence length="248" mass="29035">LWYDFLENFSEELMQWIDDTDNPLTIEQKWDIVKVSLYYMQHTCTHICVHCIYVCSSNYNPSLKMQKQNKIAFQIDGFVHGPYEIVQRQRGKKKLFCGRCTIPLWLIFYACGQYVTTAEIVQAFIDPQTPLHEQCELDLKLSKFVQSLIQHTTKHILAQKQSNELLMLLQPLADQFLNYSQIADVQVPRSLPSAKKERKIRPRKIAYDVPTTTNFHFSYDLNLHCNGNDSDKIAPPNFCIKPWVLPQF</sequence>
<organism evidence="1 2">
    <name type="scientific">Reticulomyxa filosa</name>
    <dbReference type="NCBI Taxonomy" id="46433"/>
    <lineage>
        <taxon>Eukaryota</taxon>
        <taxon>Sar</taxon>
        <taxon>Rhizaria</taxon>
        <taxon>Retaria</taxon>
        <taxon>Foraminifera</taxon>
        <taxon>Monothalamids</taxon>
        <taxon>Reticulomyxidae</taxon>
        <taxon>Reticulomyxa</taxon>
    </lineage>
</organism>
<gene>
    <name evidence="1" type="ORF">RFI_17597</name>
</gene>
<keyword evidence="2" id="KW-1185">Reference proteome</keyword>
<dbReference type="Proteomes" id="UP000023152">
    <property type="component" value="Unassembled WGS sequence"/>
</dbReference>